<organism evidence="4 5">
    <name type="scientific">Porphyromonas cangingivalis</name>
    <dbReference type="NCBI Taxonomy" id="36874"/>
    <lineage>
        <taxon>Bacteria</taxon>
        <taxon>Pseudomonadati</taxon>
        <taxon>Bacteroidota</taxon>
        <taxon>Bacteroidia</taxon>
        <taxon>Bacteroidales</taxon>
        <taxon>Porphyromonadaceae</taxon>
        <taxon>Porphyromonas</taxon>
    </lineage>
</organism>
<proteinExistence type="inferred from homology"/>
<feature type="domain" description="SUF system FeS cluster assembly SufBD core" evidence="2">
    <location>
        <begin position="179"/>
        <end position="407"/>
    </location>
</feature>
<protein>
    <recommendedName>
        <fullName evidence="6">Fe-S cluster assembly protein SufD</fullName>
    </recommendedName>
</protein>
<sequence length="449" mass="50997">MEKTITQSFLDRFALDKETLSANAPELLNQARQQAHDYLVQNELPRTWSEGYKRFDIDAVLKEVWQFNFSRKSFGVDPLRDYPCRLSYMSSVQSFVLDDRIYKMPEDDTKGIYIGSIFDFEKKHPGVAAKHYNKMESVVNDPLSALNTLFAQDALVVYLPKNVRAESPLHIINLSGIAPETMTFPRFLVIAEENSQATLLFCDHAATDKKSLRNSVIEIYAEEGAHVECYDVEESGENTIRLHNLHVHQEGNSSVVVSSLTIHNGQTRNNFYSDLRGDRASFDLSGLCILDGEQKADNYSLIRHSVPNCHSNELFKYSLNDRAVGSFCGRIYVARDAQKTEAYQNNRNLLLSETAKMYSKPQLEIYADDVKCSHGMTTGQLDTSALFYMCQRGVPYMEAKLMLTIAFMSDVLDTIQLEPLKHRLEDVVDKRFRGLPATCNEHNCCGMKG</sequence>
<gene>
    <name evidence="4" type="ORF">HQ35_04770</name>
</gene>
<reference evidence="4 5" key="1">
    <citation type="submission" date="2014-08" db="EMBL/GenBank/DDBJ databases">
        <title>Porphyromonas cangingivalis strain:COT-109_OH1386 Genome sequencing.</title>
        <authorList>
            <person name="Wallis C."/>
            <person name="Deusch O."/>
            <person name="O'Flynn C."/>
            <person name="Davis I."/>
            <person name="Jospin G."/>
            <person name="Darling A.E."/>
            <person name="Coil D.A."/>
            <person name="Alexiev A."/>
            <person name="Horsfall A."/>
            <person name="Kirkwood N."/>
            <person name="Harris S."/>
            <person name="Eisen J.A."/>
        </authorList>
    </citation>
    <scope>NUCLEOTIDE SEQUENCE [LARGE SCALE GENOMIC DNA]</scope>
    <source>
        <strain evidence="5">COT-109 OH1386</strain>
    </source>
</reference>
<dbReference type="InterPro" id="IPR055346">
    <property type="entry name" value="Fe-S_cluster_assembly_SufBD"/>
</dbReference>
<evidence type="ECO:0000256" key="1">
    <source>
        <dbReference type="ARBA" id="ARBA00043967"/>
    </source>
</evidence>
<comment type="similarity">
    <text evidence="1">Belongs to the iron-sulfur cluster assembly SufBD family.</text>
</comment>
<evidence type="ECO:0008006" key="6">
    <source>
        <dbReference type="Google" id="ProtNLM"/>
    </source>
</evidence>
<dbReference type="RefSeq" id="WP_036851460.1">
    <property type="nucleotide sequence ID" value="NZ_JQJD01000033.1"/>
</dbReference>
<comment type="caution">
    <text evidence="4">The sequence shown here is derived from an EMBL/GenBank/DDBJ whole genome shotgun (WGS) entry which is preliminary data.</text>
</comment>
<evidence type="ECO:0000313" key="5">
    <source>
        <dbReference type="Proteomes" id="UP000030125"/>
    </source>
</evidence>
<evidence type="ECO:0000259" key="3">
    <source>
        <dbReference type="Pfam" id="PF19295"/>
    </source>
</evidence>
<dbReference type="OrthoDB" id="9768262at2"/>
<dbReference type="STRING" id="36874.HQ34_03965"/>
<dbReference type="InterPro" id="IPR000825">
    <property type="entry name" value="SUF_FeS_clus_asmbl_SufBD_core"/>
</dbReference>
<dbReference type="NCBIfam" id="TIGR01981">
    <property type="entry name" value="sufD"/>
    <property type="match status" value="1"/>
</dbReference>
<dbReference type="SUPFAM" id="SSF101960">
    <property type="entry name" value="Stabilizer of iron transporter SufD"/>
    <property type="match status" value="1"/>
</dbReference>
<dbReference type="InterPro" id="IPR045595">
    <property type="entry name" value="SufBD_N"/>
</dbReference>
<dbReference type="GO" id="GO:0016226">
    <property type="term" value="P:iron-sulfur cluster assembly"/>
    <property type="evidence" value="ECO:0007669"/>
    <property type="project" value="InterPro"/>
</dbReference>
<name>A0A0A2EQ34_PORCN</name>
<accession>A0A0A2EQ34</accession>
<dbReference type="InterPro" id="IPR037284">
    <property type="entry name" value="SUF_FeS_clus_asmbl_SufBD_sf"/>
</dbReference>
<dbReference type="PANTHER" id="PTHR43575">
    <property type="entry name" value="PROTEIN ABCI7, CHLOROPLASTIC"/>
    <property type="match status" value="1"/>
</dbReference>
<feature type="domain" description="SUF system FeS cluster assembly SufBD N-terminal" evidence="3">
    <location>
        <begin position="5"/>
        <end position="171"/>
    </location>
</feature>
<dbReference type="EMBL" id="JQJD01000033">
    <property type="protein sequence ID" value="KGN80946.1"/>
    <property type="molecule type" value="Genomic_DNA"/>
</dbReference>
<dbReference type="AlphaFoldDB" id="A0A0A2EQ34"/>
<dbReference type="Pfam" id="PF19295">
    <property type="entry name" value="SufBD_N"/>
    <property type="match status" value="1"/>
</dbReference>
<evidence type="ECO:0000313" key="4">
    <source>
        <dbReference type="EMBL" id="KGN80946.1"/>
    </source>
</evidence>
<evidence type="ECO:0000259" key="2">
    <source>
        <dbReference type="Pfam" id="PF01458"/>
    </source>
</evidence>
<keyword evidence="5" id="KW-1185">Reference proteome</keyword>
<dbReference type="Proteomes" id="UP000030125">
    <property type="component" value="Unassembled WGS sequence"/>
</dbReference>
<dbReference type="eggNOG" id="COG0719">
    <property type="taxonomic scope" value="Bacteria"/>
</dbReference>
<dbReference type="Pfam" id="PF01458">
    <property type="entry name" value="SUFBD_core"/>
    <property type="match status" value="1"/>
</dbReference>
<dbReference type="PANTHER" id="PTHR43575:SF1">
    <property type="entry name" value="PROTEIN ABCI7, CHLOROPLASTIC"/>
    <property type="match status" value="1"/>
</dbReference>
<dbReference type="InterPro" id="IPR011542">
    <property type="entry name" value="SUF_FeS_clus_asmbl_SufD"/>
</dbReference>